<feature type="compositionally biased region" description="Acidic residues" evidence="1">
    <location>
        <begin position="9"/>
        <end position="19"/>
    </location>
</feature>
<evidence type="ECO:0000313" key="5">
    <source>
        <dbReference type="Proteomes" id="UP000830729"/>
    </source>
</evidence>
<dbReference type="AlphaFoldDB" id="A0A8U0HR01"/>
<feature type="region of interest" description="Disordered" evidence="1">
    <location>
        <begin position="1"/>
        <end position="25"/>
    </location>
</feature>
<organism evidence="4 5">
    <name type="scientific">Halorussus limi</name>
    <dbReference type="NCBI Taxonomy" id="2938695"/>
    <lineage>
        <taxon>Archaea</taxon>
        <taxon>Methanobacteriati</taxon>
        <taxon>Methanobacteriota</taxon>
        <taxon>Stenosarchaea group</taxon>
        <taxon>Halobacteria</taxon>
        <taxon>Halobacteriales</taxon>
        <taxon>Haladaptataceae</taxon>
        <taxon>Halorussus</taxon>
    </lineage>
</organism>
<dbReference type="InterPro" id="IPR055532">
    <property type="entry name" value="DUF7108_N"/>
</dbReference>
<feature type="domain" description="DUF7108" evidence="2">
    <location>
        <begin position="21"/>
        <end position="106"/>
    </location>
</feature>
<gene>
    <name evidence="4" type="ORF">M0R89_12310</name>
</gene>
<evidence type="ECO:0000256" key="1">
    <source>
        <dbReference type="SAM" id="MobiDB-lite"/>
    </source>
</evidence>
<dbReference type="RefSeq" id="WP_248649383.1">
    <property type="nucleotide sequence ID" value="NZ_CP096659.1"/>
</dbReference>
<feature type="domain" description="DUF7108" evidence="3">
    <location>
        <begin position="111"/>
        <end position="197"/>
    </location>
</feature>
<name>A0A8U0HR01_9EURY</name>
<dbReference type="EMBL" id="CP096659">
    <property type="protein sequence ID" value="UPV73327.1"/>
    <property type="molecule type" value="Genomic_DNA"/>
</dbReference>
<evidence type="ECO:0000259" key="3">
    <source>
        <dbReference type="Pfam" id="PF23420"/>
    </source>
</evidence>
<dbReference type="Pfam" id="PF23420">
    <property type="entry name" value="DUF7108_C"/>
    <property type="match status" value="1"/>
</dbReference>
<protein>
    <submittedName>
        <fullName evidence="4">RnhA operon protein</fullName>
    </submittedName>
</protein>
<keyword evidence="5" id="KW-1185">Reference proteome</keyword>
<dbReference type="Pfam" id="PF23418">
    <property type="entry name" value="DUF7108"/>
    <property type="match status" value="1"/>
</dbReference>
<reference evidence="4 5" key="1">
    <citation type="submission" date="2022-04" db="EMBL/GenBank/DDBJ databases">
        <title>Diverse halophilic archaea isolated from saline environments.</title>
        <authorList>
            <person name="Cui H.-L."/>
        </authorList>
    </citation>
    <scope>NUCLEOTIDE SEQUENCE [LARGE SCALE GENOMIC DNA]</scope>
    <source>
        <strain evidence="4 5">XZYJT49</strain>
    </source>
</reference>
<accession>A0A8U0HR01</accession>
<dbReference type="GeneID" id="72185995"/>
<sequence>MPETHPSDDATENGDEPDDGQLPRETVERAERLTRLAREAVDDDEADAYREERSELLADHEFRARVREEDTGETLVLHPDEWVEDGMIRTERIEDTDRAVEVSLSGPGDPDEWESVEEHNRDIAARVRSAHGEVHGDNAAAFADFMGNHYARPVESATGGEVEEFLSEYFPRNAWPTEEQRAVVEESIDLVFEVADE</sequence>
<dbReference type="InterPro" id="IPR056494">
    <property type="entry name" value="DUF7108_C"/>
</dbReference>
<proteinExistence type="predicted"/>
<dbReference type="Proteomes" id="UP000830729">
    <property type="component" value="Chromosome"/>
</dbReference>
<evidence type="ECO:0000313" key="4">
    <source>
        <dbReference type="EMBL" id="UPV73327.1"/>
    </source>
</evidence>
<dbReference type="KEGG" id="halx:M0R89_12310"/>
<evidence type="ECO:0000259" key="2">
    <source>
        <dbReference type="Pfam" id="PF23418"/>
    </source>
</evidence>